<keyword evidence="1" id="KW-0175">Coiled coil</keyword>
<proteinExistence type="predicted"/>
<dbReference type="Proteomes" id="UP000736335">
    <property type="component" value="Unassembled WGS sequence"/>
</dbReference>
<organism evidence="3 4">
    <name type="scientific">Thelephora terrestris</name>
    <dbReference type="NCBI Taxonomy" id="56493"/>
    <lineage>
        <taxon>Eukaryota</taxon>
        <taxon>Fungi</taxon>
        <taxon>Dikarya</taxon>
        <taxon>Basidiomycota</taxon>
        <taxon>Agaricomycotina</taxon>
        <taxon>Agaricomycetes</taxon>
        <taxon>Thelephorales</taxon>
        <taxon>Thelephoraceae</taxon>
        <taxon>Thelephora</taxon>
    </lineage>
</organism>
<keyword evidence="4" id="KW-1185">Reference proteome</keyword>
<feature type="coiled-coil region" evidence="1">
    <location>
        <begin position="22"/>
        <end position="53"/>
    </location>
</feature>
<dbReference type="EMBL" id="WIUZ02000015">
    <property type="protein sequence ID" value="KAF9780927.1"/>
    <property type="molecule type" value="Genomic_DNA"/>
</dbReference>
<evidence type="ECO:0000256" key="2">
    <source>
        <dbReference type="SAM" id="Phobius"/>
    </source>
</evidence>
<feature type="transmembrane region" description="Helical" evidence="2">
    <location>
        <begin position="246"/>
        <end position="266"/>
    </location>
</feature>
<comment type="caution">
    <text evidence="3">The sequence shown here is derived from an EMBL/GenBank/DDBJ whole genome shotgun (WGS) entry which is preliminary data.</text>
</comment>
<keyword evidence="2" id="KW-1133">Transmembrane helix</keyword>
<accession>A0A9P6H7K0</accession>
<evidence type="ECO:0000313" key="4">
    <source>
        <dbReference type="Proteomes" id="UP000736335"/>
    </source>
</evidence>
<reference evidence="3" key="2">
    <citation type="submission" date="2020-11" db="EMBL/GenBank/DDBJ databases">
        <authorList>
            <consortium name="DOE Joint Genome Institute"/>
            <person name="Kuo A."/>
            <person name="Miyauchi S."/>
            <person name="Kiss E."/>
            <person name="Drula E."/>
            <person name="Kohler A."/>
            <person name="Sanchez-Garcia M."/>
            <person name="Andreopoulos B."/>
            <person name="Barry K.W."/>
            <person name="Bonito G."/>
            <person name="Buee M."/>
            <person name="Carver A."/>
            <person name="Chen C."/>
            <person name="Cichocki N."/>
            <person name="Clum A."/>
            <person name="Culley D."/>
            <person name="Crous P.W."/>
            <person name="Fauchery L."/>
            <person name="Girlanda M."/>
            <person name="Hayes R."/>
            <person name="Keri Z."/>
            <person name="Labutti K."/>
            <person name="Lipzen A."/>
            <person name="Lombard V."/>
            <person name="Magnuson J."/>
            <person name="Maillard F."/>
            <person name="Morin E."/>
            <person name="Murat C."/>
            <person name="Nolan M."/>
            <person name="Ohm R."/>
            <person name="Pangilinan J."/>
            <person name="Pereira M."/>
            <person name="Perotto S."/>
            <person name="Peter M."/>
            <person name="Riley R."/>
            <person name="Sitrit Y."/>
            <person name="Stielow B."/>
            <person name="Szollosi G."/>
            <person name="Zifcakova L."/>
            <person name="Stursova M."/>
            <person name="Spatafora J.W."/>
            <person name="Tedersoo L."/>
            <person name="Vaario L.-M."/>
            <person name="Yamada A."/>
            <person name="Yan M."/>
            <person name="Wang P."/>
            <person name="Xu J."/>
            <person name="Bruns T."/>
            <person name="Baldrian P."/>
            <person name="Vilgalys R."/>
            <person name="Henrissat B."/>
            <person name="Grigoriev I.V."/>
            <person name="Hibbett D."/>
            <person name="Nagy L.G."/>
            <person name="Martin F.M."/>
        </authorList>
    </citation>
    <scope>NUCLEOTIDE SEQUENCE</scope>
    <source>
        <strain evidence="3">UH-Tt-Lm1</strain>
    </source>
</reference>
<sequence>MVDEETAKQSEASANDKLMPVLAAVEKETAEVQNELEAMHETLTDESEELQRGTGLDFHHYKGDTKLVIIAATQTIRNNPGQRRGRTGRVRKAACDRNSNGTINAEGKWMYTHFDITHAKVQGEMSINELRETGYSEWLRGDRSGIENDAGRWASNSDGEKKARCEERVDAEHIRSKINGLGGRSAEPDCNEEPVCAYLGQSTETPEGIETYTPSPVWEHRAVGIAATWWSELIRGWKYSKVLEEYGWALGAIVGTVLIALLGWWVQRASQVPEGFVERGSPQWFRSRLHHGRRE</sequence>
<evidence type="ECO:0000313" key="3">
    <source>
        <dbReference type="EMBL" id="KAF9780927.1"/>
    </source>
</evidence>
<name>A0A9P6H7K0_9AGAM</name>
<keyword evidence="2" id="KW-0812">Transmembrane</keyword>
<reference evidence="3" key="1">
    <citation type="journal article" date="2020" name="Nat. Commun.">
        <title>Large-scale genome sequencing of mycorrhizal fungi provides insights into the early evolution of symbiotic traits.</title>
        <authorList>
            <person name="Miyauchi S."/>
            <person name="Kiss E."/>
            <person name="Kuo A."/>
            <person name="Drula E."/>
            <person name="Kohler A."/>
            <person name="Sanchez-Garcia M."/>
            <person name="Morin E."/>
            <person name="Andreopoulos B."/>
            <person name="Barry K.W."/>
            <person name="Bonito G."/>
            <person name="Buee M."/>
            <person name="Carver A."/>
            <person name="Chen C."/>
            <person name="Cichocki N."/>
            <person name="Clum A."/>
            <person name="Culley D."/>
            <person name="Crous P.W."/>
            <person name="Fauchery L."/>
            <person name="Girlanda M."/>
            <person name="Hayes R.D."/>
            <person name="Keri Z."/>
            <person name="LaButti K."/>
            <person name="Lipzen A."/>
            <person name="Lombard V."/>
            <person name="Magnuson J."/>
            <person name="Maillard F."/>
            <person name="Murat C."/>
            <person name="Nolan M."/>
            <person name="Ohm R.A."/>
            <person name="Pangilinan J."/>
            <person name="Pereira M.F."/>
            <person name="Perotto S."/>
            <person name="Peter M."/>
            <person name="Pfister S."/>
            <person name="Riley R."/>
            <person name="Sitrit Y."/>
            <person name="Stielow J.B."/>
            <person name="Szollosi G."/>
            <person name="Zifcakova L."/>
            <person name="Stursova M."/>
            <person name="Spatafora J.W."/>
            <person name="Tedersoo L."/>
            <person name="Vaario L.M."/>
            <person name="Yamada A."/>
            <person name="Yan M."/>
            <person name="Wang P."/>
            <person name="Xu J."/>
            <person name="Bruns T."/>
            <person name="Baldrian P."/>
            <person name="Vilgalys R."/>
            <person name="Dunand C."/>
            <person name="Henrissat B."/>
            <person name="Grigoriev I.V."/>
            <person name="Hibbett D."/>
            <person name="Nagy L.G."/>
            <person name="Martin F.M."/>
        </authorList>
    </citation>
    <scope>NUCLEOTIDE SEQUENCE</scope>
    <source>
        <strain evidence="3">UH-Tt-Lm1</strain>
    </source>
</reference>
<keyword evidence="2" id="KW-0472">Membrane</keyword>
<gene>
    <name evidence="3" type="ORF">BJ322DRAFT_1112313</name>
</gene>
<dbReference type="AlphaFoldDB" id="A0A9P6H7K0"/>
<evidence type="ECO:0000256" key="1">
    <source>
        <dbReference type="SAM" id="Coils"/>
    </source>
</evidence>
<protein>
    <submittedName>
        <fullName evidence="3">Uncharacterized protein</fullName>
    </submittedName>
</protein>